<feature type="domain" description="GGDEF" evidence="3">
    <location>
        <begin position="411"/>
        <end position="544"/>
    </location>
</feature>
<evidence type="ECO:0000259" key="2">
    <source>
        <dbReference type="PROSITE" id="PS50883"/>
    </source>
</evidence>
<dbReference type="InterPro" id="IPR052155">
    <property type="entry name" value="Biofilm_reg_signaling"/>
</dbReference>
<keyword evidence="1" id="KW-0175">Coiled coil</keyword>
<dbReference type="EMBL" id="BMPP01000008">
    <property type="protein sequence ID" value="GGK28332.1"/>
    <property type="molecule type" value="Genomic_DNA"/>
</dbReference>
<dbReference type="CDD" id="cd01948">
    <property type="entry name" value="EAL"/>
    <property type="match status" value="1"/>
</dbReference>
<dbReference type="InterPro" id="IPR001633">
    <property type="entry name" value="EAL_dom"/>
</dbReference>
<dbReference type="InterPro" id="IPR019734">
    <property type="entry name" value="TPR_rpt"/>
</dbReference>
<evidence type="ECO:0000256" key="1">
    <source>
        <dbReference type="SAM" id="Coils"/>
    </source>
</evidence>
<evidence type="ECO:0000313" key="4">
    <source>
        <dbReference type="EMBL" id="GGK28332.1"/>
    </source>
</evidence>
<dbReference type="CDD" id="cd01949">
    <property type="entry name" value="GGDEF"/>
    <property type="match status" value="1"/>
</dbReference>
<comment type="caution">
    <text evidence="4">The sequence shown here is derived from an EMBL/GenBank/DDBJ whole genome shotgun (WGS) entry which is preliminary data.</text>
</comment>
<dbReference type="InterPro" id="IPR043128">
    <property type="entry name" value="Rev_trsase/Diguanyl_cyclase"/>
</dbReference>
<dbReference type="SUPFAM" id="SSF48452">
    <property type="entry name" value="TPR-like"/>
    <property type="match status" value="2"/>
</dbReference>
<dbReference type="PANTHER" id="PTHR44757">
    <property type="entry name" value="DIGUANYLATE CYCLASE DGCP"/>
    <property type="match status" value="1"/>
</dbReference>
<feature type="coiled-coil region" evidence="1">
    <location>
        <begin position="348"/>
        <end position="375"/>
    </location>
</feature>
<dbReference type="Proteomes" id="UP000647587">
    <property type="component" value="Unassembled WGS sequence"/>
</dbReference>
<dbReference type="SUPFAM" id="SSF55073">
    <property type="entry name" value="Nucleotide cyclase"/>
    <property type="match status" value="1"/>
</dbReference>
<dbReference type="Gene3D" id="1.25.40.10">
    <property type="entry name" value="Tetratricopeptide repeat domain"/>
    <property type="match status" value="2"/>
</dbReference>
<accession>A0ABQ2EVY0</accession>
<feature type="domain" description="EAL" evidence="2">
    <location>
        <begin position="553"/>
        <end position="807"/>
    </location>
</feature>
<dbReference type="Pfam" id="PF00990">
    <property type="entry name" value="GGDEF"/>
    <property type="match status" value="1"/>
</dbReference>
<dbReference type="Gene3D" id="3.30.70.270">
    <property type="match status" value="1"/>
</dbReference>
<dbReference type="PROSITE" id="PS50887">
    <property type="entry name" value="GGDEF"/>
    <property type="match status" value="1"/>
</dbReference>
<dbReference type="PROSITE" id="PS50883">
    <property type="entry name" value="EAL"/>
    <property type="match status" value="1"/>
</dbReference>
<dbReference type="NCBIfam" id="TIGR00254">
    <property type="entry name" value="GGDEF"/>
    <property type="match status" value="1"/>
</dbReference>
<name>A0ABQ2EVY0_9DEIO</name>
<evidence type="ECO:0000313" key="5">
    <source>
        <dbReference type="Proteomes" id="UP000647587"/>
    </source>
</evidence>
<dbReference type="InterPro" id="IPR011990">
    <property type="entry name" value="TPR-like_helical_dom_sf"/>
</dbReference>
<dbReference type="RefSeq" id="WP_229780750.1">
    <property type="nucleotide sequence ID" value="NZ_BMPP01000008.1"/>
</dbReference>
<keyword evidence="5" id="KW-1185">Reference proteome</keyword>
<dbReference type="InterPro" id="IPR029787">
    <property type="entry name" value="Nucleotide_cyclase"/>
</dbReference>
<dbReference type="Pfam" id="PF00563">
    <property type="entry name" value="EAL"/>
    <property type="match status" value="1"/>
</dbReference>
<organism evidence="4 5">
    <name type="scientific">Deinococcus malanensis</name>
    <dbReference type="NCBI Taxonomy" id="1706855"/>
    <lineage>
        <taxon>Bacteria</taxon>
        <taxon>Thermotogati</taxon>
        <taxon>Deinococcota</taxon>
        <taxon>Deinococci</taxon>
        <taxon>Deinococcales</taxon>
        <taxon>Deinococcaceae</taxon>
        <taxon>Deinococcus</taxon>
    </lineage>
</organism>
<dbReference type="Gene3D" id="3.20.20.450">
    <property type="entry name" value="EAL domain"/>
    <property type="match status" value="1"/>
</dbReference>
<dbReference type="SMART" id="SM00267">
    <property type="entry name" value="GGDEF"/>
    <property type="match status" value="1"/>
</dbReference>
<dbReference type="SUPFAM" id="SSF141868">
    <property type="entry name" value="EAL domain-like"/>
    <property type="match status" value="1"/>
</dbReference>
<protein>
    <submittedName>
        <fullName evidence="4">GGDEF-domain containing protein</fullName>
    </submittedName>
</protein>
<evidence type="ECO:0000259" key="3">
    <source>
        <dbReference type="PROSITE" id="PS50887"/>
    </source>
</evidence>
<proteinExistence type="predicted"/>
<gene>
    <name evidence="4" type="ORF">GCM10008955_22610</name>
</gene>
<dbReference type="InterPro" id="IPR035919">
    <property type="entry name" value="EAL_sf"/>
</dbReference>
<dbReference type="PANTHER" id="PTHR44757:SF2">
    <property type="entry name" value="BIOFILM ARCHITECTURE MAINTENANCE PROTEIN MBAA"/>
    <property type="match status" value="1"/>
</dbReference>
<dbReference type="SMART" id="SM00028">
    <property type="entry name" value="TPR"/>
    <property type="match status" value="5"/>
</dbReference>
<dbReference type="SMART" id="SM00052">
    <property type="entry name" value="EAL"/>
    <property type="match status" value="1"/>
</dbReference>
<sequence length="824" mass="90661">MHIQASSPLSSAEPQEQLEERLQSAERLIFSDTEQAKTILLELQALAQAAGDQSSEAFSVMLQGNALYYQSRFQEAAACSVQAIELAQACGNQVVHVRALNGLGISARVQGDYAGAMECYLECLRIAEAMGDEVNRGRVLGNIGVLRMNIGEYEAALEAAQEAQHIAVCQENVVAYSVATVNIVVSHYYLKQYEQALTLAARHLPEVRERNIRQNEVVMQAYVAHALFETGQVRQAADLASEVLPLAEEVGNQEHLVNLRSAYGRALHALGRLDEAASQLELALEVARAREIRAQERNILGYLSELSASREEWRQAYQYGREHLHLDRVLHAQDSERRTRVLGVQMQVEMHKREAERERQRNTELSQANTALEQAQQHLAYRATHDALTGLHNRAHFQAEAERYLADLAGGDLGILFIDLDRFKQVNDTLGHNVGDELLKQVGQRLRNVVRAGDLVARLGGDEFTLLLPGLRHGADAERVARKVLASLARPFQVAGHELHVTASIGVAVAPQDGTDITTMQKHADVAMYRAKHDGKNAVRTFSAGMGDETAARMDLERDLREALRNGEFVLHYQGQFDVASGALTGYEALVRWQHPVHGMIAPGRFIPVAEDSGLIGPLGDWVLREACRQARAWRADERGLTISVNVSPVQFDTADFAQLVQGALQEAGIRPECLMLELTESTVLRDVSAASEQLQRLRALGVGIALDDFGTGQSALSLLRHIPIDQLKIDRSFLPGPDDTDESAQVFLRLMVMLGQARKLNVVAEGVETAEHQALLREMGCPTAQGFFLSRPLPAQQAQALLPDMNHASPAPVAAPELHMASD</sequence>
<reference evidence="5" key="1">
    <citation type="journal article" date="2019" name="Int. J. Syst. Evol. Microbiol.">
        <title>The Global Catalogue of Microorganisms (GCM) 10K type strain sequencing project: providing services to taxonomists for standard genome sequencing and annotation.</title>
        <authorList>
            <consortium name="The Broad Institute Genomics Platform"/>
            <consortium name="The Broad Institute Genome Sequencing Center for Infectious Disease"/>
            <person name="Wu L."/>
            <person name="Ma J."/>
        </authorList>
    </citation>
    <scope>NUCLEOTIDE SEQUENCE [LARGE SCALE GENOMIC DNA]</scope>
    <source>
        <strain evidence="5">JCM 30331</strain>
    </source>
</reference>
<dbReference type="InterPro" id="IPR000160">
    <property type="entry name" value="GGDEF_dom"/>
</dbReference>